<reference evidence="4 5" key="1">
    <citation type="submission" date="2024-09" db="EMBL/GenBank/DDBJ databases">
        <title>Chromosome-scale assembly of Riccia fluitans.</title>
        <authorList>
            <person name="Paukszto L."/>
            <person name="Sawicki J."/>
            <person name="Karawczyk K."/>
            <person name="Piernik-Szablinska J."/>
            <person name="Szczecinska M."/>
            <person name="Mazdziarz M."/>
        </authorList>
    </citation>
    <scope>NUCLEOTIDE SEQUENCE [LARGE SCALE GENOMIC DNA]</scope>
    <source>
        <strain evidence="4">Rf_01</strain>
        <tissue evidence="4">Aerial parts of the thallus</tissue>
    </source>
</reference>
<keyword evidence="5" id="KW-1185">Reference proteome</keyword>
<feature type="compositionally biased region" description="Polar residues" evidence="1">
    <location>
        <begin position="1"/>
        <end position="14"/>
    </location>
</feature>
<comment type="caution">
    <text evidence="4">The sequence shown here is derived from an EMBL/GenBank/DDBJ whole genome shotgun (WGS) entry which is preliminary data.</text>
</comment>
<dbReference type="PANTHER" id="PTHR31672:SF8">
    <property type="entry name" value="F-BOX DOMAIN-CONTAINING PROTEIN"/>
    <property type="match status" value="1"/>
</dbReference>
<dbReference type="PANTHER" id="PTHR31672">
    <property type="entry name" value="BNACNNG10540D PROTEIN"/>
    <property type="match status" value="1"/>
</dbReference>
<feature type="transmembrane region" description="Helical" evidence="2">
    <location>
        <begin position="333"/>
        <end position="359"/>
    </location>
</feature>
<evidence type="ECO:0000313" key="5">
    <source>
        <dbReference type="Proteomes" id="UP001605036"/>
    </source>
</evidence>
<dbReference type="Gene3D" id="1.20.1280.50">
    <property type="match status" value="1"/>
</dbReference>
<dbReference type="Pfam" id="PF00646">
    <property type="entry name" value="F-box"/>
    <property type="match status" value="1"/>
</dbReference>
<keyword evidence="2" id="KW-1133">Transmembrane helix</keyword>
<dbReference type="Pfam" id="PF01344">
    <property type="entry name" value="Kelch_1"/>
    <property type="match status" value="1"/>
</dbReference>
<dbReference type="SUPFAM" id="SSF117281">
    <property type="entry name" value="Kelch motif"/>
    <property type="match status" value="1"/>
</dbReference>
<proteinExistence type="predicted"/>
<keyword evidence="2" id="KW-0472">Membrane</keyword>
<feature type="domain" description="F-box" evidence="3">
    <location>
        <begin position="25"/>
        <end position="65"/>
    </location>
</feature>
<dbReference type="SMART" id="SM00256">
    <property type="entry name" value="FBOX"/>
    <property type="match status" value="1"/>
</dbReference>
<dbReference type="SUPFAM" id="SSF81383">
    <property type="entry name" value="F-box domain"/>
    <property type="match status" value="1"/>
</dbReference>
<dbReference type="EMBL" id="JBHFFA010000004">
    <property type="protein sequence ID" value="KAL2630040.1"/>
    <property type="molecule type" value="Genomic_DNA"/>
</dbReference>
<dbReference type="InterPro" id="IPR001810">
    <property type="entry name" value="F-box_dom"/>
</dbReference>
<gene>
    <name evidence="4" type="ORF">R1flu_014726</name>
</gene>
<protein>
    <recommendedName>
        <fullName evidence="3">F-box domain-containing protein</fullName>
    </recommendedName>
</protein>
<dbReference type="InterPro" id="IPR015915">
    <property type="entry name" value="Kelch-typ_b-propeller"/>
</dbReference>
<organism evidence="4 5">
    <name type="scientific">Riccia fluitans</name>
    <dbReference type="NCBI Taxonomy" id="41844"/>
    <lineage>
        <taxon>Eukaryota</taxon>
        <taxon>Viridiplantae</taxon>
        <taxon>Streptophyta</taxon>
        <taxon>Embryophyta</taxon>
        <taxon>Marchantiophyta</taxon>
        <taxon>Marchantiopsida</taxon>
        <taxon>Marchantiidae</taxon>
        <taxon>Marchantiales</taxon>
        <taxon>Ricciaceae</taxon>
        <taxon>Riccia</taxon>
    </lineage>
</organism>
<sequence length="476" mass="53024">MWWPRNSEQVTPQPTGGGGSDWSEMSRDLLELILLKLPEVSLIRSGGVCKSWSSIARAENFRVQYVKQMTESRAWLPFTVKGSRYFFQQNAVREYDDLAPFNSCAVPYLLQPDGKSFCQEGAGGIFYFFAGLDDTVLHYKISLVQPDWLVTPEMSFRKHDPIVGLLRTGVDGAHKLVVAGGIGEGSDEDLTVEIYDSETKTWEVASPLPSDTFRGCTSSVFMNPAVYNGKFYAYDNCGSMKCSVFDLESNTWSEATEVGRPKEMNSKYSYLVENSSGLSLVAIQNAGTRDLSFSAWEVDPESLQVSEEKTDDTIILNSQPPPPSNFKKFSDRIFDVLCGVMGLMLLILVHIIVMSYGLYIRSRCRLKNVLRLWHNHMSSKRGEIGFSVVPSSILHSQPGPFLLTNEPEPSRQVSLPLVSSTLAWSESHSAQALISAEKVLTGGFHGKETEPEAFRTSLSSRIVAMIPFAVWKKLTN</sequence>
<dbReference type="InterPro" id="IPR036047">
    <property type="entry name" value="F-box-like_dom_sf"/>
</dbReference>
<dbReference type="InterPro" id="IPR050796">
    <property type="entry name" value="SCF_F-box_component"/>
</dbReference>
<evidence type="ECO:0000313" key="4">
    <source>
        <dbReference type="EMBL" id="KAL2630040.1"/>
    </source>
</evidence>
<dbReference type="InterPro" id="IPR006652">
    <property type="entry name" value="Kelch_1"/>
</dbReference>
<accession>A0ABD1YHQ3</accession>
<dbReference type="Proteomes" id="UP001605036">
    <property type="component" value="Unassembled WGS sequence"/>
</dbReference>
<keyword evidence="2" id="KW-0812">Transmembrane</keyword>
<dbReference type="AlphaFoldDB" id="A0ABD1YHQ3"/>
<evidence type="ECO:0000256" key="1">
    <source>
        <dbReference type="SAM" id="MobiDB-lite"/>
    </source>
</evidence>
<evidence type="ECO:0000256" key="2">
    <source>
        <dbReference type="SAM" id="Phobius"/>
    </source>
</evidence>
<evidence type="ECO:0000259" key="3">
    <source>
        <dbReference type="SMART" id="SM00256"/>
    </source>
</evidence>
<name>A0ABD1YHQ3_9MARC</name>
<dbReference type="Gene3D" id="2.120.10.80">
    <property type="entry name" value="Kelch-type beta propeller"/>
    <property type="match status" value="1"/>
</dbReference>
<feature type="region of interest" description="Disordered" evidence="1">
    <location>
        <begin position="1"/>
        <end position="21"/>
    </location>
</feature>